<dbReference type="RefSeq" id="WP_160202284.1">
    <property type="nucleotide sequence ID" value="NZ_QXWK01000018.1"/>
</dbReference>
<name>A0A845QPN9_9FIRM</name>
<dbReference type="Proteomes" id="UP000446866">
    <property type="component" value="Unassembled WGS sequence"/>
</dbReference>
<evidence type="ECO:0000313" key="2">
    <source>
        <dbReference type="Proteomes" id="UP000446866"/>
    </source>
</evidence>
<comment type="caution">
    <text evidence="1">The sequence shown here is derived from an EMBL/GenBank/DDBJ whole genome shotgun (WGS) entry which is preliminary data.</text>
</comment>
<reference evidence="1 2" key="1">
    <citation type="submission" date="2018-08" db="EMBL/GenBank/DDBJ databases">
        <title>Murine metabolic-syndrome-specific gut microbial biobank.</title>
        <authorList>
            <person name="Liu C."/>
        </authorList>
    </citation>
    <scope>NUCLEOTIDE SEQUENCE [LARGE SCALE GENOMIC DNA]</scope>
    <source>
        <strain evidence="1 2">28</strain>
    </source>
</reference>
<dbReference type="AlphaFoldDB" id="A0A845QPN9"/>
<protein>
    <submittedName>
        <fullName evidence="1">Uncharacterized protein</fullName>
    </submittedName>
</protein>
<evidence type="ECO:0000313" key="1">
    <source>
        <dbReference type="EMBL" id="NBH61998.1"/>
    </source>
</evidence>
<gene>
    <name evidence="1" type="ORF">D0435_10075</name>
</gene>
<dbReference type="EMBL" id="QXWK01000018">
    <property type="protein sequence ID" value="NBH61998.1"/>
    <property type="molecule type" value="Genomic_DNA"/>
</dbReference>
<keyword evidence="2" id="KW-1185">Reference proteome</keyword>
<sequence>MDKMTNTTVAKILEMHSVLYFIEAGRVFADSMFGGTEIFEEVIDVSDWSRKQLLHWLGY</sequence>
<proteinExistence type="predicted"/>
<organism evidence="1 2">
    <name type="scientific">Anaerotruncus colihominis</name>
    <dbReference type="NCBI Taxonomy" id="169435"/>
    <lineage>
        <taxon>Bacteria</taxon>
        <taxon>Bacillati</taxon>
        <taxon>Bacillota</taxon>
        <taxon>Clostridia</taxon>
        <taxon>Eubacteriales</taxon>
        <taxon>Oscillospiraceae</taxon>
        <taxon>Anaerotruncus</taxon>
    </lineage>
</organism>
<accession>A0A845QPN9</accession>